<keyword evidence="1" id="KW-0812">Transmembrane</keyword>
<name>A0A5P8VXN9_9NOSO</name>
<protein>
    <submittedName>
        <fullName evidence="2">Uncharacterized protein</fullName>
    </submittedName>
</protein>
<keyword evidence="1" id="KW-0472">Membrane</keyword>
<dbReference type="KEGG" id="nsh:GXM_02371"/>
<feature type="transmembrane region" description="Helical" evidence="1">
    <location>
        <begin position="6"/>
        <end position="23"/>
    </location>
</feature>
<evidence type="ECO:0000313" key="2">
    <source>
        <dbReference type="EMBL" id="QFS44896.1"/>
    </source>
</evidence>
<gene>
    <name evidence="2" type="ORF">GXM_02371</name>
</gene>
<sequence>MSDYLNHQRLSASICVFIFRILLRAIAGKFQKLRAFALHLER</sequence>
<organism evidence="2 3">
    <name type="scientific">Nostoc sphaeroides CCNUC1</name>
    <dbReference type="NCBI Taxonomy" id="2653204"/>
    <lineage>
        <taxon>Bacteria</taxon>
        <taxon>Bacillati</taxon>
        <taxon>Cyanobacteriota</taxon>
        <taxon>Cyanophyceae</taxon>
        <taxon>Nostocales</taxon>
        <taxon>Nostocaceae</taxon>
        <taxon>Nostoc</taxon>
    </lineage>
</organism>
<reference evidence="2 3" key="1">
    <citation type="submission" date="2019-10" db="EMBL/GenBank/DDBJ databases">
        <title>Genomic and transcriptomic insights into the perfect genentic adaptation of a filamentous nitrogen-fixing cyanobacterium to rice fields.</title>
        <authorList>
            <person name="Chen Z."/>
        </authorList>
    </citation>
    <scope>NUCLEOTIDE SEQUENCE [LARGE SCALE GENOMIC DNA]</scope>
    <source>
        <strain evidence="2">CCNUC1</strain>
    </source>
</reference>
<dbReference type="Proteomes" id="UP000326678">
    <property type="component" value="Chromosome Gxm1"/>
</dbReference>
<keyword evidence="1" id="KW-1133">Transmembrane helix</keyword>
<dbReference type="AlphaFoldDB" id="A0A5P8VXN9"/>
<evidence type="ECO:0000313" key="3">
    <source>
        <dbReference type="Proteomes" id="UP000326678"/>
    </source>
</evidence>
<proteinExistence type="predicted"/>
<dbReference type="EMBL" id="CP045226">
    <property type="protein sequence ID" value="QFS44896.1"/>
    <property type="molecule type" value="Genomic_DNA"/>
</dbReference>
<accession>A0A5P8VXN9</accession>
<keyword evidence="3" id="KW-1185">Reference proteome</keyword>
<evidence type="ECO:0000256" key="1">
    <source>
        <dbReference type="SAM" id="Phobius"/>
    </source>
</evidence>